<dbReference type="SMART" id="SM00710">
    <property type="entry name" value="PbH1"/>
    <property type="match status" value="6"/>
</dbReference>
<dbReference type="InterPro" id="IPR042229">
    <property type="entry name" value="Listeria/Bacterioides_rpt_sf"/>
</dbReference>
<reference evidence="3" key="1">
    <citation type="journal article" date="2019" name="Int. J. Syst. Evol. Microbiol.">
        <title>The Global Catalogue of Microorganisms (GCM) 10K type strain sequencing project: providing services to taxonomists for standard genome sequencing and annotation.</title>
        <authorList>
            <consortium name="The Broad Institute Genomics Platform"/>
            <consortium name="The Broad Institute Genome Sequencing Center for Infectious Disease"/>
            <person name="Wu L."/>
            <person name="Ma J."/>
        </authorList>
    </citation>
    <scope>NUCLEOTIDE SEQUENCE [LARGE SCALE GENOMIC DNA]</scope>
    <source>
        <strain evidence="3">JCM 17021</strain>
    </source>
</reference>
<dbReference type="Pfam" id="PF18889">
    <property type="entry name" value="Beta_helix_3"/>
    <property type="match status" value="10"/>
</dbReference>
<proteinExistence type="predicted"/>
<evidence type="ECO:0000313" key="3">
    <source>
        <dbReference type="Proteomes" id="UP001501803"/>
    </source>
</evidence>
<sequence length="905" mass="88437">MPMRTTLATPSRSHRAPLRRVLAAVATTAALLAVSFVIAPGAPASAVGTATDGVTATDAATLAAAFAGGGDVTLGESFGVTADDAPIVVPSGTSVTLNLNGYELTVAGAINQAGIGVPDTATLTITDSSAGNGILAATGGENGAGIGGGQYGAGGSIAITSGTVTATGGYGGAGIGGGYYGAADRNITITSGIVTAIGGENGAGIGGGYGGAGGKITIASGTVTATGGQYGAGVGGGFFGSGGNITIAGGTVVSTAGQFAAGIGGGYFADGKDIMITDSTVTATAGGQSAGIGGGYRGAGGNITITDSTVTATGAEWGAGIGGGQTRSGGDLTITDSTVTATGGLFAAGIGGGYDGAGGTTEITSSTVTATGGENAAGIGGGQNAAGGNTVITDSTVTATGGRFGAGIGGGYNGAGGGTEITGGNVTGGNVTATGGYGGAGIGGGYGGAGAAVVIGTDARVTVSASPVTPSIVIGAGQGGSGFGSLANAGTLTITAGSTLVIPVGTTVANSGVIRNQGTIAVNGTITNSGSIITAADRVTSPVNVTGRNYLVTFDGSPGDTPSTLAPLYVFSTTFADAELDLPPTPVAAGHSFGGWFTDAARSIPMTTTTALSPDFTVYAKWTTDPRTVTFSSEGGTDIGPVTTDYGTTITPPAKPTRTGYTFAGWYTAATSGSEWDFTAAVTTDATAYAHWTAEKRTVTFSSQGGSAVKAIITNYDTVIKAPKSTRTGYAFKGWYTKSTGGSAWNFNAKVTKNATAYAHWTVQKRTVTFNAQGGSKVATASTNYNTAIKAPKSPTRTGYSFAGWYTKSTGGSAWKFTSKVTANTTAYAHWTVLKKNVTFNTQGGSKVATVSTNYNTAIKAPKSPTRSGYTFTGWYTKATGGSVWKFTAKVTANTTVYAHWTVKR</sequence>
<comment type="caution">
    <text evidence="2">The sequence shown here is derived from an EMBL/GenBank/DDBJ whole genome shotgun (WGS) entry which is preliminary data.</text>
</comment>
<gene>
    <name evidence="2" type="ORF">GCM10022381_17520</name>
</gene>
<dbReference type="Proteomes" id="UP001501803">
    <property type="component" value="Unassembled WGS sequence"/>
</dbReference>
<dbReference type="Gene3D" id="2.60.40.4270">
    <property type="entry name" value="Listeria-Bacteroides repeat domain"/>
    <property type="match status" value="5"/>
</dbReference>
<dbReference type="InterPro" id="IPR013378">
    <property type="entry name" value="InlB-like_B-rpt"/>
</dbReference>
<accession>A0ABP7KF41</accession>
<dbReference type="NCBIfam" id="TIGR02543">
    <property type="entry name" value="List_Bact_rpt"/>
    <property type="match status" value="5"/>
</dbReference>
<evidence type="ECO:0000313" key="2">
    <source>
        <dbReference type="EMBL" id="GAA3875335.1"/>
    </source>
</evidence>
<dbReference type="EMBL" id="BAABCN010000003">
    <property type="protein sequence ID" value="GAA3875335.1"/>
    <property type="molecule type" value="Genomic_DNA"/>
</dbReference>
<dbReference type="InterPro" id="IPR006626">
    <property type="entry name" value="PbH1"/>
</dbReference>
<comment type="subcellular location">
    <subcellularLocation>
        <location evidence="1">Cell envelope</location>
    </subcellularLocation>
</comment>
<name>A0ABP7KF41_9MICO</name>
<keyword evidence="3" id="KW-1185">Reference proteome</keyword>
<organism evidence="2 3">
    <name type="scientific">Leifsonia kafniensis</name>
    <dbReference type="NCBI Taxonomy" id="475957"/>
    <lineage>
        <taxon>Bacteria</taxon>
        <taxon>Bacillati</taxon>
        <taxon>Actinomycetota</taxon>
        <taxon>Actinomycetes</taxon>
        <taxon>Micrococcales</taxon>
        <taxon>Microbacteriaceae</taxon>
        <taxon>Leifsonia</taxon>
    </lineage>
</organism>
<evidence type="ECO:0008006" key="4">
    <source>
        <dbReference type="Google" id="ProtNLM"/>
    </source>
</evidence>
<protein>
    <recommendedName>
        <fullName evidence="4">InlB B-repeat-containing protein</fullName>
    </recommendedName>
</protein>
<evidence type="ECO:0000256" key="1">
    <source>
        <dbReference type="ARBA" id="ARBA00004196"/>
    </source>
</evidence>
<dbReference type="Pfam" id="PF09479">
    <property type="entry name" value="Flg_new"/>
    <property type="match status" value="5"/>
</dbReference>